<evidence type="ECO:0000256" key="1">
    <source>
        <dbReference type="ARBA" id="ARBA00006484"/>
    </source>
</evidence>
<gene>
    <name evidence="6" type="ORF">FSP39_002222</name>
</gene>
<dbReference type="GO" id="GO:0005811">
    <property type="term" value="C:lipid droplet"/>
    <property type="evidence" value="ECO:0007669"/>
    <property type="project" value="TreeGrafter"/>
</dbReference>
<evidence type="ECO:0000256" key="3">
    <source>
        <dbReference type="ARBA" id="ARBA00023027"/>
    </source>
</evidence>
<evidence type="ECO:0000256" key="4">
    <source>
        <dbReference type="RuleBase" id="RU000363"/>
    </source>
</evidence>
<name>A0AA88XKM6_PINIB</name>
<dbReference type="FunFam" id="3.40.50.720:FF:000202">
    <property type="entry name" value="Short-chain dehydrogenase/reductase family 16C member 6"/>
    <property type="match status" value="1"/>
</dbReference>
<reference evidence="6" key="1">
    <citation type="submission" date="2019-08" db="EMBL/GenBank/DDBJ databases">
        <title>The improved chromosome-level genome for the pearl oyster Pinctada fucata martensii using PacBio sequencing and Hi-C.</title>
        <authorList>
            <person name="Zheng Z."/>
        </authorList>
    </citation>
    <scope>NUCLEOTIDE SEQUENCE</scope>
    <source>
        <strain evidence="6">ZZ-2019</strain>
        <tissue evidence="6">Adductor muscle</tissue>
    </source>
</reference>
<dbReference type="AlphaFoldDB" id="A0AA88XKM6"/>
<evidence type="ECO:0000256" key="5">
    <source>
        <dbReference type="SAM" id="MobiDB-lite"/>
    </source>
</evidence>
<dbReference type="SUPFAM" id="SSF51735">
    <property type="entry name" value="NAD(P)-binding Rossmann-fold domains"/>
    <property type="match status" value="1"/>
</dbReference>
<organism evidence="6 7">
    <name type="scientific">Pinctada imbricata</name>
    <name type="common">Atlantic pearl-oyster</name>
    <name type="synonym">Pinctada martensii</name>
    <dbReference type="NCBI Taxonomy" id="66713"/>
    <lineage>
        <taxon>Eukaryota</taxon>
        <taxon>Metazoa</taxon>
        <taxon>Spiralia</taxon>
        <taxon>Lophotrochozoa</taxon>
        <taxon>Mollusca</taxon>
        <taxon>Bivalvia</taxon>
        <taxon>Autobranchia</taxon>
        <taxon>Pteriomorphia</taxon>
        <taxon>Pterioida</taxon>
        <taxon>Pterioidea</taxon>
        <taxon>Pteriidae</taxon>
        <taxon>Pinctada</taxon>
    </lineage>
</organism>
<dbReference type="CDD" id="cd05339">
    <property type="entry name" value="17beta-HSDXI-like_SDR_c"/>
    <property type="match status" value="1"/>
</dbReference>
<evidence type="ECO:0000313" key="6">
    <source>
        <dbReference type="EMBL" id="KAK3087140.1"/>
    </source>
</evidence>
<dbReference type="EMBL" id="VSWD01000011">
    <property type="protein sequence ID" value="KAK3087140.1"/>
    <property type="molecule type" value="Genomic_DNA"/>
</dbReference>
<keyword evidence="3" id="KW-0520">NAD</keyword>
<protein>
    <submittedName>
        <fullName evidence="6">Uncharacterized protein</fullName>
    </submittedName>
</protein>
<dbReference type="Gene3D" id="3.40.50.720">
    <property type="entry name" value="NAD(P)-binding Rossmann-like Domain"/>
    <property type="match status" value="1"/>
</dbReference>
<dbReference type="PRINTS" id="PR00080">
    <property type="entry name" value="SDRFAMILY"/>
</dbReference>
<dbReference type="GO" id="GO:0016616">
    <property type="term" value="F:oxidoreductase activity, acting on the CH-OH group of donors, NAD or NADP as acceptor"/>
    <property type="evidence" value="ECO:0007669"/>
    <property type="project" value="TreeGrafter"/>
</dbReference>
<dbReference type="Pfam" id="PF00106">
    <property type="entry name" value="adh_short"/>
    <property type="match status" value="1"/>
</dbReference>
<evidence type="ECO:0000256" key="2">
    <source>
        <dbReference type="ARBA" id="ARBA00023002"/>
    </source>
</evidence>
<dbReference type="PANTHER" id="PTHR24322">
    <property type="entry name" value="PKSB"/>
    <property type="match status" value="1"/>
</dbReference>
<accession>A0AA88XKM6</accession>
<dbReference type="InterPro" id="IPR002347">
    <property type="entry name" value="SDR_fam"/>
</dbReference>
<feature type="region of interest" description="Disordered" evidence="5">
    <location>
        <begin position="322"/>
        <end position="348"/>
    </location>
</feature>
<dbReference type="Proteomes" id="UP001186944">
    <property type="component" value="Unassembled WGS sequence"/>
</dbReference>
<comment type="similarity">
    <text evidence="1 4">Belongs to the short-chain dehydrogenases/reductases (SDR) family.</text>
</comment>
<feature type="compositionally biased region" description="Polar residues" evidence="5">
    <location>
        <begin position="325"/>
        <end position="348"/>
    </location>
</feature>
<dbReference type="PANTHER" id="PTHR24322:SF736">
    <property type="entry name" value="RETINOL DEHYDROGENASE 10"/>
    <property type="match status" value="1"/>
</dbReference>
<dbReference type="PRINTS" id="PR00081">
    <property type="entry name" value="GDHRDH"/>
</dbReference>
<comment type="caution">
    <text evidence="6">The sequence shown here is derived from an EMBL/GenBank/DDBJ whole genome shotgun (WGS) entry which is preliminary data.</text>
</comment>
<proteinExistence type="inferred from homology"/>
<evidence type="ECO:0000313" key="7">
    <source>
        <dbReference type="Proteomes" id="UP001186944"/>
    </source>
</evidence>
<keyword evidence="2" id="KW-0560">Oxidoreductase</keyword>
<sequence length="409" mass="45370">MSTAPDRARMSENETAFAILKEFLQTLKIMSYAIFLSIWRFLISPPRKSVEGEIVLVTGAGSGIGQRISMEFAKLGAILVLWDIDEEKNKKTMELIRGHSEGVKCYPYRCDVGNREEVYQTAKRVKGDVGDVGILVNNAGVVSGKKLIHTPDHLIQHTINVNLMAHFWTVKCFLPTMLRKNHGHIVNISSSTGLVGLNKLTDYSTSKFGVVGFTEVLTYEIFFSGNSGVHTTLVCPSFVKTGLFPGCKMRFPWLIPPLEIQPTVERIMQGILTNQHVVCIPRLIYFFVFLKSILPVEAFHEVIRFSGAATFMDNFKGGRSREIQNEANGSSSTNGTAETNCNHGNNSLLEPIQKQSSLNENSDDIPEIDTHNSSCVNGHFDLSSVSDEAGETKLLKRSRHDDNLSGAQE</sequence>
<keyword evidence="7" id="KW-1185">Reference proteome</keyword>
<dbReference type="InterPro" id="IPR036291">
    <property type="entry name" value="NAD(P)-bd_dom_sf"/>
</dbReference>